<evidence type="ECO:0000259" key="1">
    <source>
        <dbReference type="Pfam" id="PF03732"/>
    </source>
</evidence>
<sequence>MFLHINMEGTAAAWLLPHIALVGEQRAVIKNMNDFQQEFRKAFDNPDATATAEHNITKLVQTTTATAYTTDFRTLQLEIN</sequence>
<dbReference type="Pfam" id="PF03732">
    <property type="entry name" value="Retrotrans_gag"/>
    <property type="match status" value="1"/>
</dbReference>
<dbReference type="Proteomes" id="UP000012065">
    <property type="component" value="Unassembled WGS sequence"/>
</dbReference>
<evidence type="ECO:0000313" key="3">
    <source>
        <dbReference type="Proteomes" id="UP000012065"/>
    </source>
</evidence>
<protein>
    <recommendedName>
        <fullName evidence="1">Retrotransposon gag domain-containing protein</fullName>
    </recommendedName>
</protein>
<name>M5C0V1_THACB</name>
<comment type="caution">
    <text evidence="2">The sequence shown here is derived from an EMBL/GenBank/DDBJ whole genome shotgun (WGS) entry which is preliminary data.</text>
</comment>
<dbReference type="HOGENOM" id="CLU_135791_1_0_1"/>
<gene>
    <name evidence="2" type="ORF">BN14_06648</name>
</gene>
<accession>M5C0V1</accession>
<proteinExistence type="predicted"/>
<dbReference type="EMBL" id="CAOJ01010091">
    <property type="protein sequence ID" value="CCO32585.1"/>
    <property type="molecule type" value="Genomic_DNA"/>
</dbReference>
<reference evidence="2 3" key="1">
    <citation type="journal article" date="2013" name="J. Biotechnol.">
        <title>Establishment and interpretation of the genome sequence of the phytopathogenic fungus Rhizoctonia solani AG1-IB isolate 7/3/14.</title>
        <authorList>
            <person name="Wibberg D.W."/>
            <person name="Jelonek L.J."/>
            <person name="Rupp O.R."/>
            <person name="Hennig M.H."/>
            <person name="Eikmeyer F.E."/>
            <person name="Goesmann A.G."/>
            <person name="Hartmann A.H."/>
            <person name="Borriss R.B."/>
            <person name="Grosch R.G."/>
            <person name="Puehler A.P."/>
            <person name="Schlueter A.S."/>
        </authorList>
    </citation>
    <scope>NUCLEOTIDE SEQUENCE [LARGE SCALE GENOMIC DNA]</scope>
    <source>
        <strain evidence="3">AG1-IB / isolate 7/3/14</strain>
    </source>
</reference>
<dbReference type="InterPro" id="IPR005162">
    <property type="entry name" value="Retrotrans_gag_dom"/>
</dbReference>
<organism evidence="2 3">
    <name type="scientific">Thanatephorus cucumeris (strain AG1-IB / isolate 7/3/14)</name>
    <name type="common">Lettuce bottom rot fungus</name>
    <name type="synonym">Rhizoctonia solani</name>
    <dbReference type="NCBI Taxonomy" id="1108050"/>
    <lineage>
        <taxon>Eukaryota</taxon>
        <taxon>Fungi</taxon>
        <taxon>Dikarya</taxon>
        <taxon>Basidiomycota</taxon>
        <taxon>Agaricomycotina</taxon>
        <taxon>Agaricomycetes</taxon>
        <taxon>Cantharellales</taxon>
        <taxon>Ceratobasidiaceae</taxon>
        <taxon>Rhizoctonia</taxon>
        <taxon>Rhizoctonia solani AG-1</taxon>
    </lineage>
</organism>
<feature type="domain" description="Retrotransposon gag" evidence="1">
    <location>
        <begin position="2"/>
        <end position="79"/>
    </location>
</feature>
<evidence type="ECO:0000313" key="2">
    <source>
        <dbReference type="EMBL" id="CCO32585.1"/>
    </source>
</evidence>
<dbReference type="AlphaFoldDB" id="M5C0V1"/>